<evidence type="ECO:0000313" key="1">
    <source>
        <dbReference type="EMBL" id="MPC34713.1"/>
    </source>
</evidence>
<accession>A0A5B7EP70</accession>
<organism evidence="1 2">
    <name type="scientific">Portunus trituberculatus</name>
    <name type="common">Swimming crab</name>
    <name type="synonym">Neptunus trituberculatus</name>
    <dbReference type="NCBI Taxonomy" id="210409"/>
    <lineage>
        <taxon>Eukaryota</taxon>
        <taxon>Metazoa</taxon>
        <taxon>Ecdysozoa</taxon>
        <taxon>Arthropoda</taxon>
        <taxon>Crustacea</taxon>
        <taxon>Multicrustacea</taxon>
        <taxon>Malacostraca</taxon>
        <taxon>Eumalacostraca</taxon>
        <taxon>Eucarida</taxon>
        <taxon>Decapoda</taxon>
        <taxon>Pleocyemata</taxon>
        <taxon>Brachyura</taxon>
        <taxon>Eubrachyura</taxon>
        <taxon>Portunoidea</taxon>
        <taxon>Portunidae</taxon>
        <taxon>Portuninae</taxon>
        <taxon>Portunus</taxon>
    </lineage>
</organism>
<sequence>MQSRDEREHEVRYKKRRRMRERGRKLISLPGCVPPRSFKELDALPATASPQPSALSRARAEVSKEKFELAL</sequence>
<dbReference type="AlphaFoldDB" id="A0A5B7EP70"/>
<protein>
    <submittedName>
        <fullName evidence="1">Uncharacterized protein</fullName>
    </submittedName>
</protein>
<name>A0A5B7EP70_PORTR</name>
<dbReference type="EMBL" id="VSRR010003110">
    <property type="protein sequence ID" value="MPC34713.1"/>
    <property type="molecule type" value="Genomic_DNA"/>
</dbReference>
<keyword evidence="2" id="KW-1185">Reference proteome</keyword>
<reference evidence="1 2" key="1">
    <citation type="submission" date="2019-05" db="EMBL/GenBank/DDBJ databases">
        <title>Another draft genome of Portunus trituberculatus and its Hox gene families provides insights of decapod evolution.</title>
        <authorList>
            <person name="Jeong J.-H."/>
            <person name="Song I."/>
            <person name="Kim S."/>
            <person name="Choi T."/>
            <person name="Kim D."/>
            <person name="Ryu S."/>
            <person name="Kim W."/>
        </authorList>
    </citation>
    <scope>NUCLEOTIDE SEQUENCE [LARGE SCALE GENOMIC DNA]</scope>
    <source>
        <tissue evidence="1">Muscle</tissue>
    </source>
</reference>
<comment type="caution">
    <text evidence="1">The sequence shown here is derived from an EMBL/GenBank/DDBJ whole genome shotgun (WGS) entry which is preliminary data.</text>
</comment>
<dbReference type="Proteomes" id="UP000324222">
    <property type="component" value="Unassembled WGS sequence"/>
</dbReference>
<evidence type="ECO:0000313" key="2">
    <source>
        <dbReference type="Proteomes" id="UP000324222"/>
    </source>
</evidence>
<proteinExistence type="predicted"/>
<gene>
    <name evidence="1" type="ORF">E2C01_028112</name>
</gene>